<protein>
    <submittedName>
        <fullName evidence="2">Uncharacterized protein</fullName>
    </submittedName>
</protein>
<accession>A0ABD0XR24</accession>
<dbReference type="PANTHER" id="PTHR33802:SF4">
    <property type="entry name" value="SI:DKEY-29D8.3"/>
    <property type="match status" value="1"/>
</dbReference>
<evidence type="ECO:0000256" key="1">
    <source>
        <dbReference type="SAM" id="Phobius"/>
    </source>
</evidence>
<sequence>MTTMGGHNPGRMAAIFISVLFFLVVIVFNALAGPGVYPFLGSTGNVSAMFDTQITPSGWTFSIWGVIYTWLTIILCYILSGLCRKNAYGWVYCSPPVLPYGFFVAWVLNMVFNVAWLFLWDHSLGDTMLMIPAFIILLLVTLTNYTMIFYSCHALHTFGAWLHKYHNMDLWLIRMLVQNGLCVYSTWTTIASLINLTIVMNYNADLTAMGAATVSLSILTALVILWFVLENFVFEKHVRYILTIYPVVIVALCGNMTKNYDSAAPSRNGYFIAVVLGLAITLFVVRVCLVVWKHIKEPFYKDLSLEEALSPVENAEKKNKLFL</sequence>
<comment type="caution">
    <text evidence="2">The sequence shown here is derived from an EMBL/GenBank/DDBJ whole genome shotgun (WGS) entry which is preliminary data.</text>
</comment>
<dbReference type="PANTHER" id="PTHR33802">
    <property type="entry name" value="SI:CH211-161H7.5-RELATED"/>
    <property type="match status" value="1"/>
</dbReference>
<feature type="transmembrane region" description="Helical" evidence="1">
    <location>
        <begin position="100"/>
        <end position="119"/>
    </location>
</feature>
<keyword evidence="1" id="KW-0812">Transmembrane</keyword>
<gene>
    <name evidence="2" type="ORF">UPYG_G00069580</name>
</gene>
<dbReference type="EMBL" id="JAGEUA010000002">
    <property type="protein sequence ID" value="KAL1006235.1"/>
    <property type="molecule type" value="Genomic_DNA"/>
</dbReference>
<feature type="transmembrane region" description="Helical" evidence="1">
    <location>
        <begin position="171"/>
        <end position="194"/>
    </location>
</feature>
<organism evidence="2 3">
    <name type="scientific">Umbra pygmaea</name>
    <name type="common">Eastern mudminnow</name>
    <dbReference type="NCBI Taxonomy" id="75934"/>
    <lineage>
        <taxon>Eukaryota</taxon>
        <taxon>Metazoa</taxon>
        <taxon>Chordata</taxon>
        <taxon>Craniata</taxon>
        <taxon>Vertebrata</taxon>
        <taxon>Euteleostomi</taxon>
        <taxon>Actinopterygii</taxon>
        <taxon>Neopterygii</taxon>
        <taxon>Teleostei</taxon>
        <taxon>Protacanthopterygii</taxon>
        <taxon>Esociformes</taxon>
        <taxon>Umbridae</taxon>
        <taxon>Umbra</taxon>
    </lineage>
</organism>
<keyword evidence="1" id="KW-1133">Transmembrane helix</keyword>
<evidence type="ECO:0000313" key="2">
    <source>
        <dbReference type="EMBL" id="KAL1006235.1"/>
    </source>
</evidence>
<feature type="transmembrane region" description="Helical" evidence="1">
    <location>
        <begin position="57"/>
        <end position="79"/>
    </location>
</feature>
<dbReference type="AlphaFoldDB" id="A0ABD0XR24"/>
<name>A0ABD0XR24_UMBPY</name>
<proteinExistence type="predicted"/>
<keyword evidence="1" id="KW-0472">Membrane</keyword>
<feature type="transmembrane region" description="Helical" evidence="1">
    <location>
        <begin position="131"/>
        <end position="150"/>
    </location>
</feature>
<reference evidence="2 3" key="1">
    <citation type="submission" date="2024-06" db="EMBL/GenBank/DDBJ databases">
        <authorList>
            <person name="Pan Q."/>
            <person name="Wen M."/>
            <person name="Jouanno E."/>
            <person name="Zahm M."/>
            <person name="Klopp C."/>
            <person name="Cabau C."/>
            <person name="Louis A."/>
            <person name="Berthelot C."/>
            <person name="Parey E."/>
            <person name="Roest Crollius H."/>
            <person name="Montfort J."/>
            <person name="Robinson-Rechavi M."/>
            <person name="Bouchez O."/>
            <person name="Lampietro C."/>
            <person name="Lopez Roques C."/>
            <person name="Donnadieu C."/>
            <person name="Postlethwait J."/>
            <person name="Bobe J."/>
            <person name="Verreycken H."/>
            <person name="Guiguen Y."/>
        </authorList>
    </citation>
    <scope>NUCLEOTIDE SEQUENCE [LARGE SCALE GENOMIC DNA]</scope>
    <source>
        <strain evidence="2">Up_M1</strain>
        <tissue evidence="2">Testis</tissue>
    </source>
</reference>
<feature type="transmembrane region" description="Helical" evidence="1">
    <location>
        <begin position="240"/>
        <end position="257"/>
    </location>
</feature>
<feature type="transmembrane region" description="Helical" evidence="1">
    <location>
        <begin position="206"/>
        <end position="228"/>
    </location>
</feature>
<evidence type="ECO:0000313" key="3">
    <source>
        <dbReference type="Proteomes" id="UP001557470"/>
    </source>
</evidence>
<feature type="transmembrane region" description="Helical" evidence="1">
    <location>
        <begin position="12"/>
        <end position="37"/>
    </location>
</feature>
<dbReference type="Proteomes" id="UP001557470">
    <property type="component" value="Unassembled WGS sequence"/>
</dbReference>
<feature type="transmembrane region" description="Helical" evidence="1">
    <location>
        <begin position="269"/>
        <end position="292"/>
    </location>
</feature>
<keyword evidence="3" id="KW-1185">Reference proteome</keyword>